<accession>A0ABT7QQB9</accession>
<keyword evidence="1" id="KW-0812">Transmembrane</keyword>
<sequence length="142" mass="16413">MNKIHKQFGAAVLAAPLFVLLHNTIFQQQLLDLQLVSFDMRSLLFLIIFYPVVEELAFRGVIQEYIAAKTKEYPSFFYLSIANIVTSLLFVAMHFVHHTPLWAMLVFIPSLVFGYFKEQYGHIGASIFLHMFYNACSLFLIL</sequence>
<comment type="caution">
    <text evidence="3">The sequence shown here is derived from an EMBL/GenBank/DDBJ whole genome shotgun (WGS) entry which is preliminary data.</text>
</comment>
<dbReference type="EMBL" id="JAQIBC010000002">
    <property type="protein sequence ID" value="MDM5263292.1"/>
    <property type="molecule type" value="Genomic_DNA"/>
</dbReference>
<dbReference type="RefSeq" id="WP_289401407.1">
    <property type="nucleotide sequence ID" value="NZ_JAQIBC010000002.1"/>
</dbReference>
<proteinExistence type="predicted"/>
<keyword evidence="3" id="KW-0378">Hydrolase</keyword>
<gene>
    <name evidence="3" type="primary">mrtJ</name>
    <name evidence="3" type="ORF">PF327_03705</name>
</gene>
<keyword evidence="4" id="KW-1185">Reference proteome</keyword>
<dbReference type="InterPro" id="IPR003675">
    <property type="entry name" value="Rce1/LyrA-like_dom"/>
</dbReference>
<organism evidence="3 4">
    <name type="scientific">Sulfurovum xiamenensis</name>
    <dbReference type="NCBI Taxonomy" id="3019066"/>
    <lineage>
        <taxon>Bacteria</taxon>
        <taxon>Pseudomonadati</taxon>
        <taxon>Campylobacterota</taxon>
        <taxon>Epsilonproteobacteria</taxon>
        <taxon>Campylobacterales</taxon>
        <taxon>Sulfurovaceae</taxon>
        <taxon>Sulfurovum</taxon>
    </lineage>
</organism>
<feature type="transmembrane region" description="Helical" evidence="1">
    <location>
        <begin position="74"/>
        <end position="93"/>
    </location>
</feature>
<feature type="domain" description="CAAX prenyl protease 2/Lysostaphin resistance protein A-like" evidence="2">
    <location>
        <begin position="42"/>
        <end position="135"/>
    </location>
</feature>
<name>A0ABT7QQB9_9BACT</name>
<evidence type="ECO:0000256" key="1">
    <source>
        <dbReference type="SAM" id="Phobius"/>
    </source>
</evidence>
<keyword evidence="3" id="KW-0645">Protease</keyword>
<feature type="transmembrane region" description="Helical" evidence="1">
    <location>
        <begin position="123"/>
        <end position="141"/>
    </location>
</feature>
<reference evidence="3" key="1">
    <citation type="submission" date="2023-01" db="EMBL/GenBank/DDBJ databases">
        <title>Sulfurovum sp. XTW-4 genome assembly.</title>
        <authorList>
            <person name="Wang J."/>
        </authorList>
    </citation>
    <scope>NUCLEOTIDE SEQUENCE</scope>
    <source>
        <strain evidence="3">XTW-4</strain>
    </source>
</reference>
<protein>
    <submittedName>
        <fullName evidence="3">JDVT-CTERM system glutamic-type intramembrane protease</fullName>
        <ecNumber evidence="3">3.4.-.-</ecNumber>
    </submittedName>
</protein>
<dbReference type="Proteomes" id="UP001169066">
    <property type="component" value="Unassembled WGS sequence"/>
</dbReference>
<keyword evidence="1" id="KW-0472">Membrane</keyword>
<dbReference type="EC" id="3.4.-.-" evidence="3"/>
<evidence type="ECO:0000313" key="3">
    <source>
        <dbReference type="EMBL" id="MDM5263292.1"/>
    </source>
</evidence>
<dbReference type="Pfam" id="PF02517">
    <property type="entry name" value="Rce1-like"/>
    <property type="match status" value="1"/>
</dbReference>
<dbReference type="GO" id="GO:0006508">
    <property type="term" value="P:proteolysis"/>
    <property type="evidence" value="ECO:0007669"/>
    <property type="project" value="UniProtKB-KW"/>
</dbReference>
<feature type="transmembrane region" description="Helical" evidence="1">
    <location>
        <begin position="42"/>
        <end position="62"/>
    </location>
</feature>
<keyword evidence="1" id="KW-1133">Transmembrane helix</keyword>
<evidence type="ECO:0000313" key="4">
    <source>
        <dbReference type="Proteomes" id="UP001169066"/>
    </source>
</evidence>
<dbReference type="GO" id="GO:0008233">
    <property type="term" value="F:peptidase activity"/>
    <property type="evidence" value="ECO:0007669"/>
    <property type="project" value="UniProtKB-KW"/>
</dbReference>
<evidence type="ECO:0000259" key="2">
    <source>
        <dbReference type="Pfam" id="PF02517"/>
    </source>
</evidence>
<dbReference type="NCBIfam" id="NF033192">
    <property type="entry name" value="JDVT-CAAX"/>
    <property type="match status" value="1"/>
</dbReference>